<dbReference type="Proteomes" id="UP000228859">
    <property type="component" value="Unassembled WGS sequence"/>
</dbReference>
<keyword evidence="1 6" id="KW-0819">tRNA processing</keyword>
<evidence type="ECO:0000256" key="1">
    <source>
        <dbReference type="ARBA" id="ARBA00022694"/>
    </source>
</evidence>
<dbReference type="NCBIfam" id="TIGR00188">
    <property type="entry name" value="rnpA"/>
    <property type="match status" value="1"/>
</dbReference>
<dbReference type="GO" id="GO:0042781">
    <property type="term" value="F:3'-tRNA processing endoribonuclease activity"/>
    <property type="evidence" value="ECO:0007669"/>
    <property type="project" value="TreeGrafter"/>
</dbReference>
<name>A0A2D3WIK0_9BACT</name>
<keyword evidence="5 6" id="KW-0694">RNA-binding</keyword>
<dbReference type="PANTHER" id="PTHR33992:SF1">
    <property type="entry name" value="RIBONUCLEASE P PROTEIN COMPONENT"/>
    <property type="match status" value="1"/>
</dbReference>
<evidence type="ECO:0000256" key="3">
    <source>
        <dbReference type="ARBA" id="ARBA00022759"/>
    </source>
</evidence>
<dbReference type="Pfam" id="PF00825">
    <property type="entry name" value="Ribonuclease_P"/>
    <property type="match status" value="1"/>
</dbReference>
<dbReference type="EC" id="3.1.26.5" evidence="6 7"/>
<sequence length="114" mass="13004">MLKLHSEFQRVYQRGKNAHSTSIALFYLPLKGEKKVGYTASKKVGNAVVRNRCKRRLRALFDEFSPNAQDGWYVFVAKKGLFDNPFDTVRRDCKYVLKRTGAMAGVGDDKNLLS</sequence>
<comment type="caution">
    <text evidence="8">The sequence shown here is derived from an EMBL/GenBank/DDBJ whole genome shotgun (WGS) entry which is preliminary data.</text>
</comment>
<evidence type="ECO:0000256" key="7">
    <source>
        <dbReference type="NCBIfam" id="TIGR00188"/>
    </source>
</evidence>
<dbReference type="InterPro" id="IPR000100">
    <property type="entry name" value="RNase_P"/>
</dbReference>
<evidence type="ECO:0000313" key="8">
    <source>
        <dbReference type="EMBL" id="DAB38880.1"/>
    </source>
</evidence>
<dbReference type="GO" id="GO:0000049">
    <property type="term" value="F:tRNA binding"/>
    <property type="evidence" value="ECO:0007669"/>
    <property type="project" value="UniProtKB-UniRule"/>
</dbReference>
<gene>
    <name evidence="6 8" type="primary">rnpA</name>
    <name evidence="8" type="ORF">CFH83_03660</name>
</gene>
<keyword evidence="2 6" id="KW-0540">Nuclease</keyword>
<comment type="similarity">
    <text evidence="6">Belongs to the RnpA family.</text>
</comment>
<proteinExistence type="inferred from homology"/>
<dbReference type="PANTHER" id="PTHR33992">
    <property type="entry name" value="RIBONUCLEASE P PROTEIN COMPONENT"/>
    <property type="match status" value="1"/>
</dbReference>
<evidence type="ECO:0000256" key="4">
    <source>
        <dbReference type="ARBA" id="ARBA00022801"/>
    </source>
</evidence>
<evidence type="ECO:0000256" key="5">
    <source>
        <dbReference type="ARBA" id="ARBA00022884"/>
    </source>
</evidence>
<dbReference type="Gene3D" id="3.30.230.10">
    <property type="match status" value="1"/>
</dbReference>
<comment type="catalytic activity">
    <reaction evidence="6">
        <text>Endonucleolytic cleavage of RNA, removing 5'-extranucleotides from tRNA precursor.</text>
        <dbReference type="EC" id="3.1.26.5"/>
    </reaction>
</comment>
<keyword evidence="4 6" id="KW-0378">Hydrolase</keyword>
<organism evidence="8 9">
    <name type="scientific">Sulfuricurvum kujiense</name>
    <dbReference type="NCBI Taxonomy" id="148813"/>
    <lineage>
        <taxon>Bacteria</taxon>
        <taxon>Pseudomonadati</taxon>
        <taxon>Campylobacterota</taxon>
        <taxon>Epsilonproteobacteria</taxon>
        <taxon>Campylobacterales</taxon>
        <taxon>Sulfurimonadaceae</taxon>
        <taxon>Sulfuricurvum</taxon>
    </lineage>
</organism>
<evidence type="ECO:0000256" key="2">
    <source>
        <dbReference type="ARBA" id="ARBA00022722"/>
    </source>
</evidence>
<dbReference type="InterPro" id="IPR020568">
    <property type="entry name" value="Ribosomal_Su5_D2-typ_SF"/>
</dbReference>
<dbReference type="GO" id="GO:0004526">
    <property type="term" value="F:ribonuclease P activity"/>
    <property type="evidence" value="ECO:0007669"/>
    <property type="project" value="UniProtKB-UniRule"/>
</dbReference>
<dbReference type="HAMAP" id="MF_00227">
    <property type="entry name" value="RNase_P"/>
    <property type="match status" value="1"/>
</dbReference>
<dbReference type="GO" id="GO:0001682">
    <property type="term" value="P:tRNA 5'-leader removal"/>
    <property type="evidence" value="ECO:0007669"/>
    <property type="project" value="UniProtKB-UniRule"/>
</dbReference>
<dbReference type="EMBL" id="DLUI01000058">
    <property type="protein sequence ID" value="DAB38880.1"/>
    <property type="molecule type" value="Genomic_DNA"/>
</dbReference>
<evidence type="ECO:0000313" key="9">
    <source>
        <dbReference type="Proteomes" id="UP000228859"/>
    </source>
</evidence>
<comment type="subunit">
    <text evidence="6">Consists of a catalytic RNA component (M1 or rnpB) and a protein subunit.</text>
</comment>
<dbReference type="GO" id="GO:0030677">
    <property type="term" value="C:ribonuclease P complex"/>
    <property type="evidence" value="ECO:0007669"/>
    <property type="project" value="TreeGrafter"/>
</dbReference>
<comment type="function">
    <text evidence="6">RNaseP catalyzes the removal of the 5'-leader sequence from pre-tRNA to produce the mature 5'-terminus. It can also cleave other RNA substrates such as 4.5S RNA. The protein component plays an auxiliary but essential role in vivo by binding to the 5'-leader sequence and broadening the substrate specificity of the ribozyme.</text>
</comment>
<evidence type="ECO:0000256" key="6">
    <source>
        <dbReference type="HAMAP-Rule" id="MF_00227"/>
    </source>
</evidence>
<accession>A0A2D3WIK0</accession>
<reference evidence="8 9" key="1">
    <citation type="journal article" date="2017" name="Front. Microbiol.">
        <title>Comparative Genomic Analysis of the Class Epsilonproteobacteria and Proposed Reclassification to Epsilonbacteraeota (phyl. nov.).</title>
        <authorList>
            <person name="Waite D.W."/>
            <person name="Vanwonterghem I."/>
            <person name="Rinke C."/>
            <person name="Parks D.H."/>
            <person name="Zhang Y."/>
            <person name="Takai K."/>
            <person name="Sievert S.M."/>
            <person name="Simon J."/>
            <person name="Campbell B.J."/>
            <person name="Hanson T.E."/>
            <person name="Woyke T."/>
            <person name="Klotz M.G."/>
            <person name="Hugenholtz P."/>
        </authorList>
    </citation>
    <scope>NUCLEOTIDE SEQUENCE [LARGE SCALE GENOMIC DNA]</scope>
    <source>
        <strain evidence="8">UBA12443</strain>
    </source>
</reference>
<dbReference type="RefSeq" id="WP_294895731.1">
    <property type="nucleotide sequence ID" value="NZ_DLUI01000058.1"/>
</dbReference>
<dbReference type="SUPFAM" id="SSF54211">
    <property type="entry name" value="Ribosomal protein S5 domain 2-like"/>
    <property type="match status" value="1"/>
</dbReference>
<protein>
    <recommendedName>
        <fullName evidence="6 7">Ribonuclease P protein component</fullName>
        <shortName evidence="6">RNase P protein</shortName>
        <shortName evidence="6">RNaseP protein</shortName>
        <ecNumber evidence="6 7">3.1.26.5</ecNumber>
    </recommendedName>
    <alternativeName>
        <fullName evidence="6">Protein C5</fullName>
    </alternativeName>
</protein>
<dbReference type="InterPro" id="IPR014721">
    <property type="entry name" value="Ribsml_uS5_D2-typ_fold_subgr"/>
</dbReference>
<dbReference type="AlphaFoldDB" id="A0A2D3WIK0"/>
<keyword evidence="3 6" id="KW-0255">Endonuclease</keyword>